<accession>A0AAP3E3S2</accession>
<feature type="domain" description="Envelope protein N-terminal" evidence="3">
    <location>
        <begin position="235"/>
        <end position="450"/>
    </location>
</feature>
<dbReference type="RefSeq" id="WP_338005196.1">
    <property type="nucleotide sequence ID" value="NZ_JAOPKA010000015.1"/>
</dbReference>
<comment type="caution">
    <text evidence="4">The sequence shown here is derived from an EMBL/GenBank/DDBJ whole genome shotgun (WGS) entry which is preliminary data.</text>
</comment>
<sequence length="639" mass="69969">MSSTDDSASGPPPMPTAHRSLGDCDVCRRQVLRGIGTGALAIGAASSGVVAQDNETDDEDDEYDPDDTSDRFHFALHHPGAAAVSGFQTLLSGRSLLSTSSSAHGESLWDQIFATGVEMEAQRTSALGSIENDAEMLAQYLRLDVATAIVETAEQEETDEQDTEDAALEVLETEVANLETNLYNYWTVDYLAMLRRVWWFLHDDTGDINAEDAFMDTIVNPTSSGVERHQFGSAEAVEELQHLETKYEDIIDNAARPEDAEDDIDDYDWMDDTDDMDYRGPYARVVLASGDEVNIPTNLFRSTATDVSVGMAPFDLSESDILMGHESWHTRDDDSDWMSDLYDILVAGSEDLPDRRWSVGVSMYERETEDEEIPSRVDLLDARPFLEAHSRIREAYTQESGNIATMVDNLYDLAADGAITSDEIASGTAIRDAAEDGDDWQAAAGYYRAVGMSEADAPARYEIGDVEAVGKLFWTHPEVPTDEDGNELEDERPSLPVGEEIDPAEYPGEIHAALEIESVETTDDPLLDESPVSEGDVVTTLLERPFEITESEEDPLTFPTRGLFEPDDDPEDIAARLADAYEAEQETRDGDTEVNVDIGLGLPSIPSADDLGSAFAGLAIIGVVVVALVGWVTDLLPWT</sequence>
<evidence type="ECO:0000256" key="1">
    <source>
        <dbReference type="SAM" id="MobiDB-lite"/>
    </source>
</evidence>
<feature type="region of interest" description="Disordered" evidence="1">
    <location>
        <begin position="47"/>
        <end position="69"/>
    </location>
</feature>
<evidence type="ECO:0000313" key="5">
    <source>
        <dbReference type="Proteomes" id="UP001321018"/>
    </source>
</evidence>
<dbReference type="Pfam" id="PF26255">
    <property type="entry name" value="Viral_env_HRPV"/>
    <property type="match status" value="1"/>
</dbReference>
<dbReference type="InterPro" id="IPR006311">
    <property type="entry name" value="TAT_signal"/>
</dbReference>
<protein>
    <recommendedName>
        <fullName evidence="3">Envelope protein N-terminal domain-containing protein</fullName>
    </recommendedName>
</protein>
<feature type="transmembrane region" description="Helical" evidence="2">
    <location>
        <begin position="614"/>
        <end position="636"/>
    </location>
</feature>
<evidence type="ECO:0000256" key="2">
    <source>
        <dbReference type="SAM" id="Phobius"/>
    </source>
</evidence>
<reference evidence="4" key="1">
    <citation type="submission" date="2022-09" db="EMBL/GenBank/DDBJ databases">
        <title>Enrichment on poylsaccharides allowed isolation of novel metabolic and taxonomic groups of Haloarchaea.</title>
        <authorList>
            <person name="Sorokin D.Y."/>
            <person name="Elcheninov A.G."/>
            <person name="Khizhniak T.V."/>
            <person name="Kolganova T.V."/>
            <person name="Kublanov I.V."/>
        </authorList>
    </citation>
    <scope>NUCLEOTIDE SEQUENCE</scope>
    <source>
        <strain evidence="4">AArc-xg1-1</strain>
    </source>
</reference>
<gene>
    <name evidence="4" type="ORF">OB960_18485</name>
</gene>
<feature type="compositionally biased region" description="Acidic residues" evidence="1">
    <location>
        <begin position="54"/>
        <end position="67"/>
    </location>
</feature>
<proteinExistence type="predicted"/>
<evidence type="ECO:0000259" key="3">
    <source>
        <dbReference type="Pfam" id="PF26255"/>
    </source>
</evidence>
<dbReference type="PROSITE" id="PS51318">
    <property type="entry name" value="TAT"/>
    <property type="match status" value="1"/>
</dbReference>
<keyword evidence="2" id="KW-0812">Transmembrane</keyword>
<evidence type="ECO:0000313" key="4">
    <source>
        <dbReference type="EMBL" id="MCU4743377.1"/>
    </source>
</evidence>
<feature type="region of interest" description="Disordered" evidence="1">
    <location>
        <begin position="1"/>
        <end position="21"/>
    </location>
</feature>
<keyword evidence="2" id="KW-0472">Membrane</keyword>
<dbReference type="AlphaFoldDB" id="A0AAP3E3S2"/>
<organism evidence="4 5">
    <name type="scientific">Natronoglomus mannanivorans</name>
    <dbReference type="NCBI Taxonomy" id="2979990"/>
    <lineage>
        <taxon>Archaea</taxon>
        <taxon>Methanobacteriati</taxon>
        <taxon>Methanobacteriota</taxon>
        <taxon>Stenosarchaea group</taxon>
        <taxon>Halobacteria</taxon>
        <taxon>Halobacteriales</taxon>
        <taxon>Natrialbaceae</taxon>
        <taxon>Natronoglomus</taxon>
    </lineage>
</organism>
<keyword evidence="2" id="KW-1133">Transmembrane helix</keyword>
<dbReference type="InterPro" id="IPR058677">
    <property type="entry name" value="ORF4_N"/>
</dbReference>
<name>A0AAP3E3S2_9EURY</name>
<dbReference type="Proteomes" id="UP001321018">
    <property type="component" value="Unassembled WGS sequence"/>
</dbReference>
<dbReference type="EMBL" id="JAOPKA010000015">
    <property type="protein sequence ID" value="MCU4743377.1"/>
    <property type="molecule type" value="Genomic_DNA"/>
</dbReference>